<reference evidence="2 3" key="1">
    <citation type="submission" date="2017-08" db="EMBL/GenBank/DDBJ databases">
        <title>Halomonas alkalisoli sp. nov., isolated from saline alkaline soil.</title>
        <authorList>
            <person name="Wang D."/>
            <person name="Zhang G."/>
        </authorList>
    </citation>
    <scope>NUCLEOTIDE SEQUENCE [LARGE SCALE GENOMIC DNA]</scope>
    <source>
        <strain evidence="2 3">WRN001</strain>
    </source>
</reference>
<accession>A0A2A2EW22</accession>
<dbReference type="EMBL" id="NSKB01000004">
    <property type="protein sequence ID" value="PAU76664.1"/>
    <property type="molecule type" value="Genomic_DNA"/>
</dbReference>
<name>A0A2A2EW22_9GAMM</name>
<organism evidence="2 3">
    <name type="scientific">Halomonas salipaludis</name>
    <dbReference type="NCBI Taxonomy" id="2032625"/>
    <lineage>
        <taxon>Bacteria</taxon>
        <taxon>Pseudomonadati</taxon>
        <taxon>Pseudomonadota</taxon>
        <taxon>Gammaproteobacteria</taxon>
        <taxon>Oceanospirillales</taxon>
        <taxon>Halomonadaceae</taxon>
        <taxon>Halomonas</taxon>
    </lineage>
</organism>
<evidence type="ECO:0000313" key="2">
    <source>
        <dbReference type="EMBL" id="PAU76664.1"/>
    </source>
</evidence>
<proteinExistence type="predicted"/>
<feature type="domain" description="YjiS-like" evidence="1">
    <location>
        <begin position="3"/>
        <end position="32"/>
    </location>
</feature>
<evidence type="ECO:0000259" key="1">
    <source>
        <dbReference type="Pfam" id="PF06568"/>
    </source>
</evidence>
<sequence length="48" mass="6054">MDRLAQLRRERNQLHELSDELLRDIGLTRHEANRESRRHFWDDIGWRR</sequence>
<gene>
    <name evidence="2" type="ORF">CK498_11785</name>
</gene>
<comment type="caution">
    <text evidence="2">The sequence shown here is derived from an EMBL/GenBank/DDBJ whole genome shotgun (WGS) entry which is preliminary data.</text>
</comment>
<evidence type="ECO:0000313" key="3">
    <source>
        <dbReference type="Proteomes" id="UP000217771"/>
    </source>
</evidence>
<protein>
    <submittedName>
        <fullName evidence="2">DUF1127 domain-containing protein</fullName>
    </submittedName>
</protein>
<dbReference type="AlphaFoldDB" id="A0A2A2EW22"/>
<dbReference type="Proteomes" id="UP000217771">
    <property type="component" value="Unassembled WGS sequence"/>
</dbReference>
<dbReference type="Pfam" id="PF06568">
    <property type="entry name" value="YjiS-like"/>
    <property type="match status" value="1"/>
</dbReference>
<dbReference type="InterPro" id="IPR009506">
    <property type="entry name" value="YjiS-like"/>
</dbReference>
<keyword evidence="3" id="KW-1185">Reference proteome</keyword>
<dbReference type="OrthoDB" id="7306802at2"/>